<dbReference type="EMBL" id="WMBB01000004">
    <property type="protein sequence ID" value="MTE13287.1"/>
    <property type="molecule type" value="Genomic_DNA"/>
</dbReference>
<evidence type="ECO:0000256" key="8">
    <source>
        <dbReference type="SAM" id="Phobius"/>
    </source>
</evidence>
<sequence length="454" mass="48806">MQSGQLARKSKGLMSPLMITTRAGQRNLLRNLKSEGRSGPPRIPIMIGILLTVAITALFSAMHGFLDLQVYRVDTRGWLEHGTLYGPTLPVAGHTDLPFTYPPSAAVMMIPLAIVPLWLAELMVTASSLACLGVTIWLVLSRVRPDLDPRAKLTLSVTAVVLMLAVEPVRTTLWFGQINLVLMAAVALDCLTEKPRWPRGVLIGVAAVTKLTPAAFVLYFLIRRDWKAAGTAAATAATVIGAGFLVFPRESRDYWLHAITDTNRIGSPDYVGNQSLKGLVFRLGLSNSAATAVWLGLALVVVCAGAILMHHLLRVGRTTAHRDGVAGTTPVTILSVTALLVNAAVLLLISPVSWTHHWVWAAPALVTAATWATATPRFAAVAVIAAFAIFFLIGPGIVPNGRHQELAWSWWQHIPGDIYILATAALLAVGVGQLLRMRARISLDPTPVTEGQRG</sequence>
<evidence type="ECO:0000256" key="7">
    <source>
        <dbReference type="ARBA" id="ARBA00024033"/>
    </source>
</evidence>
<evidence type="ECO:0000256" key="5">
    <source>
        <dbReference type="ARBA" id="ARBA00022989"/>
    </source>
</evidence>
<keyword evidence="6 8" id="KW-0472">Membrane</keyword>
<feature type="transmembrane region" description="Helical" evidence="8">
    <location>
        <begin position="153"/>
        <end position="175"/>
    </location>
</feature>
<dbReference type="Proteomes" id="UP000432464">
    <property type="component" value="Unassembled WGS sequence"/>
</dbReference>
<reference evidence="9 10" key="1">
    <citation type="submission" date="2019-11" db="EMBL/GenBank/DDBJ databases">
        <title>Nocardia sp. nov. CT2-14 isolated from soil.</title>
        <authorList>
            <person name="Kanchanasin P."/>
            <person name="Tanasupawat S."/>
            <person name="Yuki M."/>
            <person name="Kudo T."/>
        </authorList>
    </citation>
    <scope>NUCLEOTIDE SEQUENCE [LARGE SCALE GENOMIC DNA]</scope>
    <source>
        <strain evidence="9 10">CT2-14</strain>
    </source>
</reference>
<feature type="transmembrane region" description="Helical" evidence="8">
    <location>
        <begin position="228"/>
        <end position="247"/>
    </location>
</feature>
<evidence type="ECO:0000313" key="10">
    <source>
        <dbReference type="Proteomes" id="UP000432464"/>
    </source>
</evidence>
<name>A0A6I3KUS1_9NOCA</name>
<dbReference type="AlphaFoldDB" id="A0A6I3KUS1"/>
<comment type="caution">
    <text evidence="9">The sequence shown here is derived from an EMBL/GenBank/DDBJ whole genome shotgun (WGS) entry which is preliminary data.</text>
</comment>
<keyword evidence="5 8" id="KW-1133">Transmembrane helix</keyword>
<dbReference type="GO" id="GO:0005886">
    <property type="term" value="C:plasma membrane"/>
    <property type="evidence" value="ECO:0007669"/>
    <property type="project" value="UniProtKB-SubCell"/>
</dbReference>
<accession>A0A6I3KUS1</accession>
<feature type="transmembrane region" description="Helical" evidence="8">
    <location>
        <begin position="201"/>
        <end position="221"/>
    </location>
</feature>
<evidence type="ECO:0000313" key="9">
    <source>
        <dbReference type="EMBL" id="MTE13287.1"/>
    </source>
</evidence>
<evidence type="ECO:0000256" key="4">
    <source>
        <dbReference type="ARBA" id="ARBA00022692"/>
    </source>
</evidence>
<proteinExistence type="inferred from homology"/>
<keyword evidence="2" id="KW-1003">Cell membrane</keyword>
<evidence type="ECO:0000256" key="2">
    <source>
        <dbReference type="ARBA" id="ARBA00022475"/>
    </source>
</evidence>
<organism evidence="9 10">
    <name type="scientific">Nocardia aurantiaca</name>
    <dbReference type="NCBI Taxonomy" id="2675850"/>
    <lineage>
        <taxon>Bacteria</taxon>
        <taxon>Bacillati</taxon>
        <taxon>Actinomycetota</taxon>
        <taxon>Actinomycetes</taxon>
        <taxon>Mycobacteriales</taxon>
        <taxon>Nocardiaceae</taxon>
        <taxon>Nocardia</taxon>
    </lineage>
</organism>
<keyword evidence="4 8" id="KW-0812">Transmembrane</keyword>
<dbReference type="GO" id="GO:0016758">
    <property type="term" value="F:hexosyltransferase activity"/>
    <property type="evidence" value="ECO:0007669"/>
    <property type="project" value="InterPro"/>
</dbReference>
<dbReference type="Pfam" id="PF09594">
    <property type="entry name" value="GT87"/>
    <property type="match status" value="1"/>
</dbReference>
<gene>
    <name evidence="9" type="ORF">GLP40_10930</name>
</gene>
<feature type="transmembrane region" description="Helical" evidence="8">
    <location>
        <begin position="117"/>
        <end position="141"/>
    </location>
</feature>
<feature type="transmembrane region" description="Helical" evidence="8">
    <location>
        <begin position="325"/>
        <end position="349"/>
    </location>
</feature>
<feature type="transmembrane region" description="Helical" evidence="8">
    <location>
        <begin position="418"/>
        <end position="435"/>
    </location>
</feature>
<dbReference type="InterPro" id="IPR018584">
    <property type="entry name" value="GT87"/>
</dbReference>
<evidence type="ECO:0000256" key="1">
    <source>
        <dbReference type="ARBA" id="ARBA00004651"/>
    </source>
</evidence>
<evidence type="ECO:0000256" key="6">
    <source>
        <dbReference type="ARBA" id="ARBA00023136"/>
    </source>
</evidence>
<protein>
    <submittedName>
        <fullName evidence="9">DUF2029 domain-containing protein</fullName>
    </submittedName>
</protein>
<keyword evidence="10" id="KW-1185">Reference proteome</keyword>
<feature type="transmembrane region" description="Helical" evidence="8">
    <location>
        <begin position="355"/>
        <end position="372"/>
    </location>
</feature>
<comment type="similarity">
    <text evidence="7">Belongs to the glycosyltransferase 87 family.</text>
</comment>
<keyword evidence="3" id="KW-0808">Transferase</keyword>
<evidence type="ECO:0000256" key="3">
    <source>
        <dbReference type="ARBA" id="ARBA00022679"/>
    </source>
</evidence>
<feature type="transmembrane region" description="Helical" evidence="8">
    <location>
        <begin position="292"/>
        <end position="313"/>
    </location>
</feature>
<feature type="transmembrane region" description="Helical" evidence="8">
    <location>
        <begin position="43"/>
        <end position="66"/>
    </location>
</feature>
<comment type="subcellular location">
    <subcellularLocation>
        <location evidence="1">Cell membrane</location>
        <topology evidence="1">Multi-pass membrane protein</topology>
    </subcellularLocation>
</comment>
<feature type="transmembrane region" description="Helical" evidence="8">
    <location>
        <begin position="379"/>
        <end position="398"/>
    </location>
</feature>